<evidence type="ECO:0000313" key="3">
    <source>
        <dbReference type="Proteomes" id="UP001497497"/>
    </source>
</evidence>
<evidence type="ECO:0000256" key="1">
    <source>
        <dbReference type="SAM" id="MobiDB-lite"/>
    </source>
</evidence>
<dbReference type="AlphaFoldDB" id="A0AAV2IN55"/>
<feature type="compositionally biased region" description="Polar residues" evidence="1">
    <location>
        <begin position="1"/>
        <end position="25"/>
    </location>
</feature>
<name>A0AAV2IN55_LYMST</name>
<gene>
    <name evidence="2" type="ORF">GSLYS_00020607001</name>
</gene>
<protein>
    <submittedName>
        <fullName evidence="2">Uncharacterized protein</fullName>
    </submittedName>
</protein>
<comment type="caution">
    <text evidence="2">The sequence shown here is derived from an EMBL/GenBank/DDBJ whole genome shotgun (WGS) entry which is preliminary data.</text>
</comment>
<reference evidence="2 3" key="1">
    <citation type="submission" date="2024-04" db="EMBL/GenBank/DDBJ databases">
        <authorList>
            <consortium name="Genoscope - CEA"/>
            <person name="William W."/>
        </authorList>
    </citation>
    <scope>NUCLEOTIDE SEQUENCE [LARGE SCALE GENOMIC DNA]</scope>
</reference>
<feature type="region of interest" description="Disordered" evidence="1">
    <location>
        <begin position="1"/>
        <end position="143"/>
    </location>
</feature>
<proteinExistence type="predicted"/>
<organism evidence="2 3">
    <name type="scientific">Lymnaea stagnalis</name>
    <name type="common">Great pond snail</name>
    <name type="synonym">Helix stagnalis</name>
    <dbReference type="NCBI Taxonomy" id="6523"/>
    <lineage>
        <taxon>Eukaryota</taxon>
        <taxon>Metazoa</taxon>
        <taxon>Spiralia</taxon>
        <taxon>Lophotrochozoa</taxon>
        <taxon>Mollusca</taxon>
        <taxon>Gastropoda</taxon>
        <taxon>Heterobranchia</taxon>
        <taxon>Euthyneura</taxon>
        <taxon>Panpulmonata</taxon>
        <taxon>Hygrophila</taxon>
        <taxon>Lymnaeoidea</taxon>
        <taxon>Lymnaeidae</taxon>
        <taxon>Lymnaea</taxon>
    </lineage>
</organism>
<evidence type="ECO:0000313" key="2">
    <source>
        <dbReference type="EMBL" id="CAL1547282.1"/>
    </source>
</evidence>
<dbReference type="Proteomes" id="UP001497497">
    <property type="component" value="Unassembled WGS sequence"/>
</dbReference>
<sequence>MDVSSSLRNQRTVPTSPRAQLQGHVTETEGVAASGSNGVQRRNEWRKSLTLSLDRKRPARDGPDDLDESILPPISRLSGHPPDTGQTVKTKPDSPRGHGPTNGHVRHHHSTFRTPRQSEAAGPKASSKLQGGPSLTRDAFGLTIPNPVSPRSFLGHTGHNSPPTTFDWRDVRNRIAWSPERSKRSEWNRSFPDLSKHKPKQKVMKFLAEDNSVHLSPSRDRIRISPPLGRVTPHCQLKETRSPAVKNGEKMKSFAEPFSIRSKIEQFRKWHEDQFMEKLTRLKLETGSGNGFHEPTPNSLPHSGTEITKIIETSCVESGPKATPVGDDIESSQHISLTDTQNPLADTPMGDGVFGSVVDRDIYTNLENDATSDQHPVRPVTSVTWKTWRDVNVSDAYCNVDKYIRDNDLMDEEREQWIRVWITNVQSAMAQMEDVTRDASDCAS</sequence>
<accession>A0AAV2IN55</accession>
<keyword evidence="3" id="KW-1185">Reference proteome</keyword>
<feature type="compositionally biased region" description="Basic and acidic residues" evidence="1">
    <location>
        <begin position="41"/>
        <end position="63"/>
    </location>
</feature>
<dbReference type="EMBL" id="CAXITT010000937">
    <property type="protein sequence ID" value="CAL1547282.1"/>
    <property type="molecule type" value="Genomic_DNA"/>
</dbReference>